<dbReference type="Gene3D" id="3.30.70.270">
    <property type="match status" value="1"/>
</dbReference>
<dbReference type="InterPro" id="IPR035965">
    <property type="entry name" value="PAS-like_dom_sf"/>
</dbReference>
<name>A0A0S4QW05_9ACTN</name>
<dbReference type="InterPro" id="IPR043128">
    <property type="entry name" value="Rev_trsase/Diguanyl_cyclase"/>
</dbReference>
<dbReference type="InterPro" id="IPR001633">
    <property type="entry name" value="EAL_dom"/>
</dbReference>
<dbReference type="PANTHER" id="PTHR44757:SF2">
    <property type="entry name" value="BIOFILM ARCHITECTURE MAINTENANCE PROTEIN MBAA"/>
    <property type="match status" value="1"/>
</dbReference>
<dbReference type="AlphaFoldDB" id="A0A0S4QW05"/>
<accession>A0A0S4QW05</accession>
<reference evidence="5" key="1">
    <citation type="submission" date="2015-11" db="EMBL/GenBank/DDBJ databases">
        <authorList>
            <person name="Varghese N."/>
        </authorList>
    </citation>
    <scope>NUCLEOTIDE SEQUENCE [LARGE SCALE GENOMIC DNA]</scope>
    <source>
        <strain evidence="5">DSM 45899</strain>
    </source>
</reference>
<dbReference type="SUPFAM" id="SSF55073">
    <property type="entry name" value="Nucleotide cyclase"/>
    <property type="match status" value="1"/>
</dbReference>
<dbReference type="SUPFAM" id="SSF55785">
    <property type="entry name" value="PYP-like sensor domain (PAS domain)"/>
    <property type="match status" value="1"/>
</dbReference>
<keyword evidence="5" id="KW-1185">Reference proteome</keyword>
<dbReference type="InterPro" id="IPR052155">
    <property type="entry name" value="Biofilm_reg_signaling"/>
</dbReference>
<gene>
    <name evidence="4" type="ORF">Ga0074812_12477</name>
</gene>
<feature type="region of interest" description="Disordered" evidence="1">
    <location>
        <begin position="814"/>
        <end position="839"/>
    </location>
</feature>
<dbReference type="PANTHER" id="PTHR44757">
    <property type="entry name" value="DIGUANYLATE CYCLASE DGCP"/>
    <property type="match status" value="1"/>
</dbReference>
<feature type="domain" description="EAL" evidence="2">
    <location>
        <begin position="561"/>
        <end position="826"/>
    </location>
</feature>
<dbReference type="Pfam" id="PF00563">
    <property type="entry name" value="EAL"/>
    <property type="match status" value="1"/>
</dbReference>
<dbReference type="EMBL" id="FAOZ01000024">
    <property type="protein sequence ID" value="CUU59052.1"/>
    <property type="molecule type" value="Genomic_DNA"/>
</dbReference>
<dbReference type="InterPro" id="IPR013656">
    <property type="entry name" value="PAS_4"/>
</dbReference>
<dbReference type="Gene3D" id="3.20.20.450">
    <property type="entry name" value="EAL domain"/>
    <property type="match status" value="1"/>
</dbReference>
<dbReference type="Pfam" id="PF08448">
    <property type="entry name" value="PAS_4"/>
    <property type="match status" value="1"/>
</dbReference>
<dbReference type="SMART" id="SM00267">
    <property type="entry name" value="GGDEF"/>
    <property type="match status" value="1"/>
</dbReference>
<feature type="domain" description="GGDEF" evidence="3">
    <location>
        <begin position="419"/>
        <end position="552"/>
    </location>
</feature>
<dbReference type="InterPro" id="IPR029787">
    <property type="entry name" value="Nucleotide_cyclase"/>
</dbReference>
<sequence>MLVETRVGDLPVTLTGRDGGLEPAGLFDRFGLARTGMVLVGRDDGRVRSVSPAAREIVGCGEADYVGRRWSEIVHPVHADGAVGADGIAADLAGSGDTPQIVRIARPDGTAVQALLSTVEVTVDGDRCLLARFEDVSELASTHRQLRLVLGHTPFSIFRIDHDGQVPLSGGSDSAEPAVALHQEARSAVRAAFHDQPTVLALVRRAMHGEQAHQVVKSGGRWYDLHLVPVPEAEGGPASVAGIVSDVTAHERATAELVRRTACDTALADLAQQALRIADEDTLWDVGVRTLTQQLGADLVTVRHDADIDADTDTDADADGAVDVRPVDAEAADMAVPVTHAGRRIGTVLVRRRTNPLTPDNEAFVRSVAAILGAAAMRIRMEDGARYLSLHDPLTGLPNRAALLDHLGRSLRRAAHDGRHTGVLFIDLDGFKAINDTLGHKCGDELLRVVASRLRDAVRPGDVVGRLAGDEFAVLCDDIGDLDELRAIGERVIATALTPPIELIRPVGVSGSVGLARSGADLTDAEDLLNAADMAMYEAKRRGPGHVFAYDDRIRAALATRLRDSTDLRRALGAGELTLCFEPVVSQSGVIVAAEAVPYWAHPTRGLLGPDDLYPIAFNAGLTVAVDRWLVDSVAAVLPTAAPRQQPDRQEELTRRELWLRISERGLSDTSLRRTIISRAACLSGVGGIQASLGILVPDTLSVPGDRTLDTITAELSGAGMAVWVDLSEIRPLRSTTRDTIPPGIDGVRLGSQNIHGAEHDAMAEAVIAGLVRFSHLLHLGVAARGVDTLLQLAAVRGAGCDLMQGVAVGKALPEPPWSGSARTTGCGPRTEASTGNSP</sequence>
<dbReference type="InterPro" id="IPR035919">
    <property type="entry name" value="EAL_sf"/>
</dbReference>
<dbReference type="SMART" id="SM00052">
    <property type="entry name" value="EAL"/>
    <property type="match status" value="1"/>
</dbReference>
<evidence type="ECO:0000256" key="1">
    <source>
        <dbReference type="SAM" id="MobiDB-lite"/>
    </source>
</evidence>
<dbReference type="RefSeq" id="WP_091282987.1">
    <property type="nucleotide sequence ID" value="NZ_FAOZ01000024.1"/>
</dbReference>
<dbReference type="InterPro" id="IPR000160">
    <property type="entry name" value="GGDEF_dom"/>
</dbReference>
<evidence type="ECO:0000259" key="3">
    <source>
        <dbReference type="PROSITE" id="PS50887"/>
    </source>
</evidence>
<dbReference type="PROSITE" id="PS50883">
    <property type="entry name" value="EAL"/>
    <property type="match status" value="1"/>
</dbReference>
<dbReference type="NCBIfam" id="TIGR00229">
    <property type="entry name" value="sensory_box"/>
    <property type="match status" value="1"/>
</dbReference>
<dbReference type="Pfam" id="PF00990">
    <property type="entry name" value="GGDEF"/>
    <property type="match status" value="1"/>
</dbReference>
<dbReference type="SUPFAM" id="SSF141868">
    <property type="entry name" value="EAL domain-like"/>
    <property type="match status" value="1"/>
</dbReference>
<dbReference type="NCBIfam" id="TIGR00254">
    <property type="entry name" value="GGDEF"/>
    <property type="match status" value="1"/>
</dbReference>
<protein>
    <submittedName>
        <fullName evidence="4">PAS domain S-box-containing protein/diguanylate cyclase (GGDEF) domain-containing protein</fullName>
    </submittedName>
</protein>
<evidence type="ECO:0000313" key="4">
    <source>
        <dbReference type="EMBL" id="CUU59052.1"/>
    </source>
</evidence>
<dbReference type="Proteomes" id="UP000198802">
    <property type="component" value="Unassembled WGS sequence"/>
</dbReference>
<dbReference type="PROSITE" id="PS50887">
    <property type="entry name" value="GGDEF"/>
    <property type="match status" value="1"/>
</dbReference>
<proteinExistence type="predicted"/>
<dbReference type="Gene3D" id="3.30.450.20">
    <property type="entry name" value="PAS domain"/>
    <property type="match status" value="2"/>
</dbReference>
<organism evidence="4 5">
    <name type="scientific">Parafrankia irregularis</name>
    <dbReference type="NCBI Taxonomy" id="795642"/>
    <lineage>
        <taxon>Bacteria</taxon>
        <taxon>Bacillati</taxon>
        <taxon>Actinomycetota</taxon>
        <taxon>Actinomycetes</taxon>
        <taxon>Frankiales</taxon>
        <taxon>Frankiaceae</taxon>
        <taxon>Parafrankia</taxon>
    </lineage>
</organism>
<dbReference type="CDD" id="cd00130">
    <property type="entry name" value="PAS"/>
    <property type="match status" value="1"/>
</dbReference>
<evidence type="ECO:0000313" key="5">
    <source>
        <dbReference type="Proteomes" id="UP000198802"/>
    </source>
</evidence>
<dbReference type="CDD" id="cd01948">
    <property type="entry name" value="EAL"/>
    <property type="match status" value="1"/>
</dbReference>
<dbReference type="InterPro" id="IPR000014">
    <property type="entry name" value="PAS"/>
</dbReference>
<dbReference type="CDD" id="cd01949">
    <property type="entry name" value="GGDEF"/>
    <property type="match status" value="1"/>
</dbReference>
<evidence type="ECO:0000259" key="2">
    <source>
        <dbReference type="PROSITE" id="PS50883"/>
    </source>
</evidence>